<keyword evidence="3 8" id="KW-0812">Transmembrane</keyword>
<feature type="transmembrane region" description="Helical" evidence="8">
    <location>
        <begin position="762"/>
        <end position="785"/>
    </location>
</feature>
<dbReference type="Gene3D" id="3.40.50.300">
    <property type="entry name" value="P-loop containing nucleotide triphosphate hydrolases"/>
    <property type="match status" value="1"/>
</dbReference>
<dbReference type="GO" id="GO:0016020">
    <property type="term" value="C:membrane"/>
    <property type="evidence" value="ECO:0007669"/>
    <property type="project" value="UniProtKB-SubCell"/>
</dbReference>
<evidence type="ECO:0000256" key="2">
    <source>
        <dbReference type="ARBA" id="ARBA00022448"/>
    </source>
</evidence>
<feature type="transmembrane region" description="Helical" evidence="8">
    <location>
        <begin position="725"/>
        <end position="750"/>
    </location>
</feature>
<accession>A0A7S3Q180</accession>
<keyword evidence="6 8" id="KW-1133">Transmembrane helix</keyword>
<keyword evidence="2" id="KW-0813">Transport</keyword>
<keyword evidence="5" id="KW-0067">ATP-binding</keyword>
<evidence type="ECO:0000256" key="8">
    <source>
        <dbReference type="SAM" id="Phobius"/>
    </source>
</evidence>
<comment type="subcellular location">
    <subcellularLocation>
        <location evidence="1">Membrane</location>
        <topology evidence="1">Multi-pass membrane protein</topology>
    </subcellularLocation>
</comment>
<evidence type="ECO:0000256" key="4">
    <source>
        <dbReference type="ARBA" id="ARBA00022741"/>
    </source>
</evidence>
<keyword evidence="7 8" id="KW-0472">Membrane</keyword>
<evidence type="ECO:0000256" key="3">
    <source>
        <dbReference type="ARBA" id="ARBA00022692"/>
    </source>
</evidence>
<dbReference type="PANTHER" id="PTHR48041:SF139">
    <property type="entry name" value="PROTEIN SCARLET"/>
    <property type="match status" value="1"/>
</dbReference>
<evidence type="ECO:0000259" key="9">
    <source>
        <dbReference type="PROSITE" id="PS50893"/>
    </source>
</evidence>
<evidence type="ECO:0000256" key="7">
    <source>
        <dbReference type="ARBA" id="ARBA00023136"/>
    </source>
</evidence>
<dbReference type="Pfam" id="PF00005">
    <property type="entry name" value="ABC_tran"/>
    <property type="match status" value="1"/>
</dbReference>
<feature type="domain" description="ABC transporter" evidence="9">
    <location>
        <begin position="379"/>
        <end position="609"/>
    </location>
</feature>
<dbReference type="SMART" id="SM00382">
    <property type="entry name" value="AAA"/>
    <property type="match status" value="1"/>
</dbReference>
<evidence type="ECO:0000256" key="1">
    <source>
        <dbReference type="ARBA" id="ARBA00004141"/>
    </source>
</evidence>
<dbReference type="SUPFAM" id="SSF52540">
    <property type="entry name" value="P-loop containing nucleoside triphosphate hydrolases"/>
    <property type="match status" value="1"/>
</dbReference>
<evidence type="ECO:0000256" key="5">
    <source>
        <dbReference type="ARBA" id="ARBA00022840"/>
    </source>
</evidence>
<organism evidence="10">
    <name type="scientific">Chaetoceros debilis</name>
    <dbReference type="NCBI Taxonomy" id="122233"/>
    <lineage>
        <taxon>Eukaryota</taxon>
        <taxon>Sar</taxon>
        <taxon>Stramenopiles</taxon>
        <taxon>Ochrophyta</taxon>
        <taxon>Bacillariophyta</taxon>
        <taxon>Coscinodiscophyceae</taxon>
        <taxon>Chaetocerotophycidae</taxon>
        <taxon>Chaetocerotales</taxon>
        <taxon>Chaetocerotaceae</taxon>
        <taxon>Chaetoceros</taxon>
    </lineage>
</organism>
<dbReference type="InterPro" id="IPR003593">
    <property type="entry name" value="AAA+_ATPase"/>
</dbReference>
<feature type="transmembrane region" description="Helical" evidence="8">
    <location>
        <begin position="684"/>
        <end position="705"/>
    </location>
</feature>
<dbReference type="GO" id="GO:0016887">
    <property type="term" value="F:ATP hydrolysis activity"/>
    <property type="evidence" value="ECO:0007669"/>
    <property type="project" value="InterPro"/>
</dbReference>
<reference evidence="10" key="1">
    <citation type="submission" date="2021-01" db="EMBL/GenBank/DDBJ databases">
        <authorList>
            <person name="Corre E."/>
            <person name="Pelletier E."/>
            <person name="Niang G."/>
            <person name="Scheremetjew M."/>
            <person name="Finn R."/>
            <person name="Kale V."/>
            <person name="Holt S."/>
            <person name="Cochrane G."/>
            <person name="Meng A."/>
            <person name="Brown T."/>
            <person name="Cohen L."/>
        </authorList>
    </citation>
    <scope>NUCLEOTIDE SEQUENCE</scope>
    <source>
        <strain evidence="10">MM31A-1</strain>
    </source>
</reference>
<protein>
    <recommendedName>
        <fullName evidence="9">ABC transporter domain-containing protein</fullName>
    </recommendedName>
</protein>
<dbReference type="GO" id="GO:0140359">
    <property type="term" value="F:ABC-type transporter activity"/>
    <property type="evidence" value="ECO:0007669"/>
    <property type="project" value="InterPro"/>
</dbReference>
<dbReference type="InterPro" id="IPR003439">
    <property type="entry name" value="ABC_transporter-like_ATP-bd"/>
</dbReference>
<feature type="transmembrane region" description="Helical" evidence="8">
    <location>
        <begin position="791"/>
        <end position="812"/>
    </location>
</feature>
<dbReference type="EMBL" id="HBIO01009486">
    <property type="protein sequence ID" value="CAE0462461.1"/>
    <property type="molecule type" value="Transcribed_RNA"/>
</dbReference>
<feature type="transmembrane region" description="Helical" evidence="8">
    <location>
        <begin position="321"/>
        <end position="342"/>
    </location>
</feature>
<feature type="transmembrane region" description="Helical" evidence="8">
    <location>
        <begin position="646"/>
        <end position="663"/>
    </location>
</feature>
<evidence type="ECO:0000313" key="10">
    <source>
        <dbReference type="EMBL" id="CAE0462461.1"/>
    </source>
</evidence>
<dbReference type="Pfam" id="PF01061">
    <property type="entry name" value="ABC2_membrane"/>
    <property type="match status" value="1"/>
</dbReference>
<dbReference type="InterPro" id="IPR013525">
    <property type="entry name" value="ABC2_TM"/>
</dbReference>
<name>A0A7S3Q180_9STRA</name>
<proteinExistence type="predicted"/>
<dbReference type="AlphaFoldDB" id="A0A7S3Q180"/>
<dbReference type="GO" id="GO:0005524">
    <property type="term" value="F:ATP binding"/>
    <property type="evidence" value="ECO:0007669"/>
    <property type="project" value="UniProtKB-KW"/>
</dbReference>
<dbReference type="InterPro" id="IPR050352">
    <property type="entry name" value="ABCG_transporters"/>
</dbReference>
<dbReference type="InterPro" id="IPR027417">
    <property type="entry name" value="P-loop_NTPase"/>
</dbReference>
<dbReference type="PROSITE" id="PS00211">
    <property type="entry name" value="ABC_TRANSPORTER_1"/>
    <property type="match status" value="1"/>
</dbReference>
<dbReference type="PANTHER" id="PTHR48041">
    <property type="entry name" value="ABC TRANSPORTER G FAMILY MEMBER 28"/>
    <property type="match status" value="1"/>
</dbReference>
<dbReference type="InterPro" id="IPR017871">
    <property type="entry name" value="ABC_transporter-like_CS"/>
</dbReference>
<sequence length="1006" mass="112624">MRIASTAPAGAPVSAEIPQHRPVVRTTLLAAGLKNDYSGYNATALSSRDDDFLQSNQKCLSKERLEHIYLYYGLASPTARGPRVSVFDNERIFRSIVLFDSNFTVRYKGSGVFVGVDSVVEYMSLGNGDLNGGNFDVVMNDIDNITCIDDDSMYVKATSTVAMIDSSDLSKSTNDDYHVFAPEGSPLLVKVDTIVPQVLLDGVVSAEISRQTFCDTAVLRCPGELYPYRNLQECYDKMASMHSVCEDGANDIDYTGGAFQGDTVACRFLHLLSSGLRPVYHCPHMRDVSEKCKPEHCLSASERLKVPVEVNKFFDPGYSTWFLIPQLGVLSILTMFVAFSYIRFRRARVGITEKFDGEDMDFEDDHHLQNHDDNTLPSLMFKDLQLSRKNSDDHESAASKNVVLNVKQNFLGGCPLTAITAPSGTGKTTLMRLLCGFEESHMELSVGEWLRKDPMSYCPQHANMYPHEMPVKDIIYFASNLANVDPVEYHDFFHILGINELMDQSIGTLSGGQLQRVNICATIIRPTPSVIFLDEPLAALDQENALHCLTALKMLPVKHSFVVTVHDPSPKVQLMFDRIVHLDSKRRITMVDSKKPIATSINLPILEVDDKKYRRVNKKSTHFRGSVKASFILWFSQFYGIPLVEVVVILCTICGAVFAGFLARKSTADWTDYLPTNEGVRLPFYMADILVAMSLISSFGGSLIYGQREREIINHFVTIRTMDPLAYLLTTGVRCAVQGILQAGLWVFIFLPILGLPLRDSLSIFVTCSVFGFGWIGFTFAASFICPVAYYAHLLMVLNMYCAFFSGVFFIWSRLYGFFKVLHYFNPLFYTLSAMSYTFLNNVDTGCSETQHPGECASGTRLLEMAEVVPFSSLGAQGVNLVLWFVAFAVSLHQLHSKATEKYSKTPRVQNDANVSFRMQQIIQFMRAQFVGDKSSEVPTLKDWKQLSHRNSLIFSESFKNVTKNHSTILELEDLFDSEESGTSSADNSILTNLKKQGESFHDNEC</sequence>
<evidence type="ECO:0000256" key="6">
    <source>
        <dbReference type="ARBA" id="ARBA00022989"/>
    </source>
</evidence>
<gene>
    <name evidence="10" type="ORF">CDEB00056_LOCUS7302</name>
</gene>
<dbReference type="PROSITE" id="PS50893">
    <property type="entry name" value="ABC_TRANSPORTER_2"/>
    <property type="match status" value="1"/>
</dbReference>
<keyword evidence="4" id="KW-0547">Nucleotide-binding</keyword>